<accession>A0ACC2MY16</accession>
<keyword evidence="2" id="KW-1185">Reference proteome</keyword>
<organism evidence="1 2">
    <name type="scientific">Persea americana</name>
    <name type="common">Avocado</name>
    <dbReference type="NCBI Taxonomy" id="3435"/>
    <lineage>
        <taxon>Eukaryota</taxon>
        <taxon>Viridiplantae</taxon>
        <taxon>Streptophyta</taxon>
        <taxon>Embryophyta</taxon>
        <taxon>Tracheophyta</taxon>
        <taxon>Spermatophyta</taxon>
        <taxon>Magnoliopsida</taxon>
        <taxon>Magnoliidae</taxon>
        <taxon>Laurales</taxon>
        <taxon>Lauraceae</taxon>
        <taxon>Persea</taxon>
    </lineage>
</organism>
<comment type="caution">
    <text evidence="1">The sequence shown here is derived from an EMBL/GenBank/DDBJ whole genome shotgun (WGS) entry which is preliminary data.</text>
</comment>
<name>A0ACC2MY16_PERAE</name>
<gene>
    <name evidence="1" type="ORF">MRB53_003581</name>
</gene>
<dbReference type="Proteomes" id="UP001234297">
    <property type="component" value="Chromosome 1"/>
</dbReference>
<proteinExistence type="predicted"/>
<sequence length="407" mass="46548">MAELSVDFGFWHKQKEDSPQTNFHLLKPKPLHFHPLTNTEGKTTGRKEMEEIRRAGQACYDNMSSREKNEVFQMFTSHDANRDGWISFQEVFNQFAKSMPTDKIVSLFSMIDTDGNGFLDFSEFVTLYYVIKSRPLCNCCKEIVTGLYFCCVRCWEMHVHSGVEFQPYELCSECYYTKSFRHEHTEFRDNLLLLRSGAQQSRREEKALEAGRLYFKSLTGPDENVARKVFREMDQNGDGRVHSSEVINFLIRKGVPSTEAPKILDKMGMMQSSYLTLEDVVAFWYVMVMRPVCNTCSYMITGSFYSCVPCFHASRNGGRTDTYDLCPGCYSTGNYRHQHGVFVDNYALLHLKNQKKGESWASGSTGTQGTVMDNHWPLWKKLVFIAELVGVANAVTTVATASSCSIM</sequence>
<protein>
    <submittedName>
        <fullName evidence="1">Uncharacterized protein</fullName>
    </submittedName>
</protein>
<evidence type="ECO:0000313" key="1">
    <source>
        <dbReference type="EMBL" id="KAJ8650558.1"/>
    </source>
</evidence>
<dbReference type="EMBL" id="CM056809">
    <property type="protein sequence ID" value="KAJ8650558.1"/>
    <property type="molecule type" value="Genomic_DNA"/>
</dbReference>
<evidence type="ECO:0000313" key="2">
    <source>
        <dbReference type="Proteomes" id="UP001234297"/>
    </source>
</evidence>
<reference evidence="1 2" key="1">
    <citation type="journal article" date="2022" name="Hortic Res">
        <title>A haplotype resolved chromosomal level avocado genome allows analysis of novel avocado genes.</title>
        <authorList>
            <person name="Nath O."/>
            <person name="Fletcher S.J."/>
            <person name="Hayward A."/>
            <person name="Shaw L.M."/>
            <person name="Masouleh A.K."/>
            <person name="Furtado A."/>
            <person name="Henry R.J."/>
            <person name="Mitter N."/>
        </authorList>
    </citation>
    <scope>NUCLEOTIDE SEQUENCE [LARGE SCALE GENOMIC DNA]</scope>
    <source>
        <strain evidence="2">cv. Hass</strain>
    </source>
</reference>